<keyword evidence="3" id="KW-0813">Transport</keyword>
<evidence type="ECO:0000313" key="6">
    <source>
        <dbReference type="Proteomes" id="UP000887229"/>
    </source>
</evidence>
<dbReference type="Proteomes" id="UP000887229">
    <property type="component" value="Unassembled WGS sequence"/>
</dbReference>
<dbReference type="EMBL" id="MU251260">
    <property type="protein sequence ID" value="KAG9252747.1"/>
    <property type="molecule type" value="Genomic_DNA"/>
</dbReference>
<dbReference type="AlphaFoldDB" id="A0A9P8CN37"/>
<comment type="similarity">
    <text evidence="2">Belongs to the importin beta family.</text>
</comment>
<dbReference type="GO" id="GO:0005634">
    <property type="term" value="C:nucleus"/>
    <property type="evidence" value="ECO:0007669"/>
    <property type="project" value="UniProtKB-SubCell"/>
</dbReference>
<evidence type="ECO:0000313" key="5">
    <source>
        <dbReference type="EMBL" id="KAG9252747.1"/>
    </source>
</evidence>
<comment type="caution">
    <text evidence="5">The sequence shown here is derived from an EMBL/GenBank/DDBJ whole genome shotgun (WGS) entry which is preliminary data.</text>
</comment>
<dbReference type="GO" id="GO:0006606">
    <property type="term" value="P:protein import into nucleus"/>
    <property type="evidence" value="ECO:0007669"/>
    <property type="project" value="TreeGrafter"/>
</dbReference>
<name>A0A9P8CN37_9HYPO</name>
<reference evidence="5" key="1">
    <citation type="journal article" date="2021" name="IMA Fungus">
        <title>Genomic characterization of three marine fungi, including Emericellopsis atlantica sp. nov. with signatures of a generalist lifestyle and marine biomass degradation.</title>
        <authorList>
            <person name="Hagestad O.C."/>
            <person name="Hou L."/>
            <person name="Andersen J.H."/>
            <person name="Hansen E.H."/>
            <person name="Altermark B."/>
            <person name="Li C."/>
            <person name="Kuhnert E."/>
            <person name="Cox R.J."/>
            <person name="Crous P.W."/>
            <person name="Spatafora J.W."/>
            <person name="Lail K."/>
            <person name="Amirebrahimi M."/>
            <person name="Lipzen A."/>
            <person name="Pangilinan J."/>
            <person name="Andreopoulos W."/>
            <person name="Hayes R.D."/>
            <person name="Ng V."/>
            <person name="Grigoriev I.V."/>
            <person name="Jackson S.A."/>
            <person name="Sutton T.D.S."/>
            <person name="Dobson A.D.W."/>
            <person name="Rama T."/>
        </authorList>
    </citation>
    <scope>NUCLEOTIDE SEQUENCE</scope>
    <source>
        <strain evidence="5">TS7</strain>
    </source>
</reference>
<dbReference type="GO" id="GO:0005737">
    <property type="term" value="C:cytoplasm"/>
    <property type="evidence" value="ECO:0007669"/>
    <property type="project" value="TreeGrafter"/>
</dbReference>
<proteinExistence type="inferred from homology"/>
<dbReference type="GeneID" id="70296978"/>
<protein>
    <submittedName>
        <fullName evidence="5">Armadillo-type protein</fullName>
    </submittedName>
</protein>
<evidence type="ECO:0000256" key="1">
    <source>
        <dbReference type="ARBA" id="ARBA00004123"/>
    </source>
</evidence>
<gene>
    <name evidence="5" type="ORF">F5Z01DRAFT_689318</name>
</gene>
<dbReference type="InterPro" id="IPR016024">
    <property type="entry name" value="ARM-type_fold"/>
</dbReference>
<evidence type="ECO:0000256" key="4">
    <source>
        <dbReference type="ARBA" id="ARBA00023242"/>
    </source>
</evidence>
<sequence>MEGGHHEPELTTEDIEALILTLYRPNPPDVIAATQKKLTEIQCSPHSWAIARDLLTRADEKVRFHGALIIIVKLNTESSTLGDHNAGELLTGLLDWYMASVAHGGSVLVSRKLSSALATYLIHFPHLWRRFVPHLVQCMATGKLVAPETSLARFPEHLECLDPVRSRAILWVISNVVDDAAKVDFHSAHNSELYETLRLNVAESTAVIWKSLEYVQPDPKADEEAIRCLQSWVWFSQKLAARDSLFIDSLRPLISAVIAGLSTNDMFQPTVELLTDILTNFPSLLTSEHYTLLADTLEKAWCVNYYQRLQQGDFEFDAVQFGQLMLAYGEARVEILMRSENHQDHALLGKLCGLLSLNGHPVVEDRIFVPAVEFWSTYVETLTDEVFSNAESSIPWASTATSFVLEAVSNSWQRIIYPDANELSQWDNSDRIGFIDARKDVADLLQSTYALTGSRLLVTFADLLISAVSSEDWARLEAAAFCLGSLADCAKEEPQSDEALNSVFSSPLFNTLRGGHTLLPPRVRQTCVSLIERYTEFFERYTELLPPALNLLFSLVGDTTLSQPISRSILRLCSSCRHHLHSETGAFLDEYQRMNATQTMECETAEKVLGGIASVAQALEIESERLQALRKIIGFVEIDLQTCHALIASPNATGRPICPPESRCLDESFDESPALHIGIRVLRCLSSVAKAFQIPAERPVEIDGNSKLEKEKSPQLADLQRHIFDIIVQLQRAFPQSVEIVDNICSILRSGFSETEHGPFVFPPRQIAEYLFSHTTHSPRIGALVKTACSFSSSLKQYGEGSMRDKLLADLFNWTIGLLRGLSGPEADPELSHNAMDFITRVLSGAPQVLIDAHPFDPSEFFFLFTLQALDGKEPLPKMASAGFWAHFLQLAGNPPPVQHRVIDLMKTLGPLVSESLMRNFGGNASRSELDKLSEPLKKLITWYPAAPGWLESALEQVSFPGSHLNPREKAIFVKKLVSLRGSRTTTQVARDFWLAARGSSFAYAS</sequence>
<keyword evidence="6" id="KW-1185">Reference proteome</keyword>
<dbReference type="RefSeq" id="XP_046116671.1">
    <property type="nucleotide sequence ID" value="XM_046266075.1"/>
</dbReference>
<keyword evidence="4" id="KW-0539">Nucleus</keyword>
<evidence type="ECO:0000256" key="2">
    <source>
        <dbReference type="ARBA" id="ARBA00007991"/>
    </source>
</evidence>
<dbReference type="InterPro" id="IPR011989">
    <property type="entry name" value="ARM-like"/>
</dbReference>
<dbReference type="Gene3D" id="1.25.10.10">
    <property type="entry name" value="Leucine-rich Repeat Variant"/>
    <property type="match status" value="1"/>
</dbReference>
<accession>A0A9P8CN37</accession>
<dbReference type="SUPFAM" id="SSF48371">
    <property type="entry name" value="ARM repeat"/>
    <property type="match status" value="1"/>
</dbReference>
<dbReference type="PANTHER" id="PTHR12363:SF33">
    <property type="entry name" value="IMPORTIN-13"/>
    <property type="match status" value="1"/>
</dbReference>
<dbReference type="InterPro" id="IPR051345">
    <property type="entry name" value="Importin_beta-like_NTR"/>
</dbReference>
<comment type="subcellular location">
    <subcellularLocation>
        <location evidence="1">Nucleus</location>
    </subcellularLocation>
</comment>
<dbReference type="PANTHER" id="PTHR12363">
    <property type="entry name" value="TRANSPORTIN 3 AND IMPORTIN 13"/>
    <property type="match status" value="1"/>
</dbReference>
<dbReference type="OrthoDB" id="2016913at2759"/>
<organism evidence="5 6">
    <name type="scientific">Emericellopsis atlantica</name>
    <dbReference type="NCBI Taxonomy" id="2614577"/>
    <lineage>
        <taxon>Eukaryota</taxon>
        <taxon>Fungi</taxon>
        <taxon>Dikarya</taxon>
        <taxon>Ascomycota</taxon>
        <taxon>Pezizomycotina</taxon>
        <taxon>Sordariomycetes</taxon>
        <taxon>Hypocreomycetidae</taxon>
        <taxon>Hypocreales</taxon>
        <taxon>Bionectriaceae</taxon>
        <taxon>Emericellopsis</taxon>
    </lineage>
</organism>
<evidence type="ECO:0000256" key="3">
    <source>
        <dbReference type="ARBA" id="ARBA00022448"/>
    </source>
</evidence>